<feature type="transmembrane region" description="Helical" evidence="2">
    <location>
        <begin position="148"/>
        <end position="172"/>
    </location>
</feature>
<evidence type="ECO:0000313" key="5">
    <source>
        <dbReference type="Proteomes" id="UP000006882"/>
    </source>
</evidence>
<protein>
    <submittedName>
        <fullName evidence="4">Uncharacterized protein</fullName>
    </submittedName>
</protein>
<feature type="transmembrane region" description="Helical" evidence="2">
    <location>
        <begin position="500"/>
        <end position="524"/>
    </location>
</feature>
<feature type="chain" id="PRO_5012603315" evidence="3">
    <location>
        <begin position="28"/>
        <end position="582"/>
    </location>
</feature>
<evidence type="ECO:0000313" key="4">
    <source>
        <dbReference type="EMBL" id="ONH98602.1"/>
    </source>
</evidence>
<name>A0A251NH12_PRUPE</name>
<dbReference type="InterPro" id="IPR040283">
    <property type="entry name" value="DDB_G0292058-like"/>
</dbReference>
<proteinExistence type="predicted"/>
<feature type="signal peptide" evidence="3">
    <location>
        <begin position="1"/>
        <end position="27"/>
    </location>
</feature>
<evidence type="ECO:0000256" key="3">
    <source>
        <dbReference type="SAM" id="SignalP"/>
    </source>
</evidence>
<dbReference type="OrthoDB" id="1937321at2759"/>
<keyword evidence="2" id="KW-0472">Membrane</keyword>
<keyword evidence="3" id="KW-0732">Signal</keyword>
<dbReference type="Proteomes" id="UP000006882">
    <property type="component" value="Chromosome G7"/>
</dbReference>
<dbReference type="SMR" id="A0A251NH12"/>
<dbReference type="PANTHER" id="PTHR31414:SF15">
    <property type="entry name" value="PLASMA MEMBRANE FUSION PROTEIN"/>
    <property type="match status" value="1"/>
</dbReference>
<keyword evidence="2" id="KW-1133">Transmembrane helix</keyword>
<feature type="transmembrane region" description="Helical" evidence="2">
    <location>
        <begin position="259"/>
        <end position="281"/>
    </location>
</feature>
<dbReference type="Gramene" id="ONH98602">
    <property type="protein sequence ID" value="ONH98602"/>
    <property type="gene ID" value="PRUPE_7G256700"/>
</dbReference>
<feature type="compositionally biased region" description="Low complexity" evidence="1">
    <location>
        <begin position="555"/>
        <end position="566"/>
    </location>
</feature>
<feature type="transmembrane region" description="Helical" evidence="2">
    <location>
        <begin position="288"/>
        <end position="314"/>
    </location>
</feature>
<accession>A0A251NH12</accession>
<dbReference type="eggNOG" id="ENOG502QUH4">
    <property type="taxonomic scope" value="Eukaryota"/>
</dbReference>
<dbReference type="AlphaFoldDB" id="A0A251NH12"/>
<evidence type="ECO:0000256" key="1">
    <source>
        <dbReference type="SAM" id="MobiDB-lite"/>
    </source>
</evidence>
<keyword evidence="5" id="KW-1185">Reference proteome</keyword>
<evidence type="ECO:0000256" key="2">
    <source>
        <dbReference type="SAM" id="Phobius"/>
    </source>
</evidence>
<feature type="transmembrane region" description="Helical" evidence="2">
    <location>
        <begin position="113"/>
        <end position="136"/>
    </location>
</feature>
<keyword evidence="2" id="KW-0812">Transmembrane</keyword>
<dbReference type="EMBL" id="CM007657">
    <property type="protein sequence ID" value="ONH98602.1"/>
    <property type="molecule type" value="Genomic_DNA"/>
</dbReference>
<gene>
    <name evidence="4" type="ORF">PRUPE_7G256700</name>
</gene>
<dbReference type="PANTHER" id="PTHR31414">
    <property type="entry name" value="TRANSMEMBRANE PROTEIN DDB_G0292058"/>
    <property type="match status" value="1"/>
</dbReference>
<sequence length="582" mass="65264">MLCFRSNPLKIFLLFVSFFFFISLTSGSPDLLHIIRTTAVEVAGEREHVGINGVATWPLDTRRFLEENTTVLLLAQQRTSRRDPLNGFNRYTGGWNISNKHYWASVGFTAAPFFVTAGLWFLLFGICLCLVCICYCCCRKEHYGYSRIAYALSLMILIFFTLMAIVGCIVLYTGQDKFHNSTCSMLSYVVNQADTTAENLRNVSDYLSAAKKIGLDAIVLPADIQKSMDDIMGTIKNVANTLSDTTEKNSKRIQDGLDIIRMALIVLAAIMLCLVFIGFLFSIFGLEFLVYCLVIIGWILVTGTIILCGIFLLVHNVFADACVSMDEWVQKQPKVHTALEDVLPCVNKDLAQEVFLRTKDATLYTVTVLNRVINDVANTNSPTVDGPLHFNQTGPPLPPLCNPLLDDRSDRKCIPGEVELQNAGQVWKKYVCQVSAAGVCIGPGRLTPTYYEQMSAFANVSYALYRYGPFFLNLTDCTFVRDAFSDISKQHCPGLRIHSAWIYIGLFLVSAAVMLSLIFWVIYARERRHRVYTKKILSSRVCGESEMELSHQPRSSRCSSSSSRMSFKTPRTSVGFQDKATF</sequence>
<reference evidence="4 5" key="1">
    <citation type="journal article" date="2013" name="Nat. Genet.">
        <title>The high-quality draft genome of peach (Prunus persica) identifies unique patterns of genetic diversity, domestication and genome evolution.</title>
        <authorList>
            <consortium name="International Peach Genome Initiative"/>
            <person name="Verde I."/>
            <person name="Abbott A.G."/>
            <person name="Scalabrin S."/>
            <person name="Jung S."/>
            <person name="Shu S."/>
            <person name="Marroni F."/>
            <person name="Zhebentyayeva T."/>
            <person name="Dettori M.T."/>
            <person name="Grimwood J."/>
            <person name="Cattonaro F."/>
            <person name="Zuccolo A."/>
            <person name="Rossini L."/>
            <person name="Jenkins J."/>
            <person name="Vendramin E."/>
            <person name="Meisel L.A."/>
            <person name="Decroocq V."/>
            <person name="Sosinski B."/>
            <person name="Prochnik S."/>
            <person name="Mitros T."/>
            <person name="Policriti A."/>
            <person name="Cipriani G."/>
            <person name="Dondini L."/>
            <person name="Ficklin S."/>
            <person name="Goodstein D.M."/>
            <person name="Xuan P."/>
            <person name="Del Fabbro C."/>
            <person name="Aramini V."/>
            <person name="Copetti D."/>
            <person name="Gonzalez S."/>
            <person name="Horner D.S."/>
            <person name="Falchi R."/>
            <person name="Lucas S."/>
            <person name="Mica E."/>
            <person name="Maldonado J."/>
            <person name="Lazzari B."/>
            <person name="Bielenberg D."/>
            <person name="Pirona R."/>
            <person name="Miculan M."/>
            <person name="Barakat A."/>
            <person name="Testolin R."/>
            <person name="Stella A."/>
            <person name="Tartarini S."/>
            <person name="Tonutti P."/>
            <person name="Arus P."/>
            <person name="Orellana A."/>
            <person name="Wells C."/>
            <person name="Main D."/>
            <person name="Vizzotto G."/>
            <person name="Silva H."/>
            <person name="Salamini F."/>
            <person name="Schmutz J."/>
            <person name="Morgante M."/>
            <person name="Rokhsar D.S."/>
        </authorList>
    </citation>
    <scope>NUCLEOTIDE SEQUENCE [LARGE SCALE GENOMIC DNA]</scope>
    <source>
        <strain evidence="5">cv. Nemared</strain>
    </source>
</reference>
<feature type="region of interest" description="Disordered" evidence="1">
    <location>
        <begin position="552"/>
        <end position="582"/>
    </location>
</feature>
<organism evidence="4 5">
    <name type="scientific">Prunus persica</name>
    <name type="common">Peach</name>
    <name type="synonym">Amygdalus persica</name>
    <dbReference type="NCBI Taxonomy" id="3760"/>
    <lineage>
        <taxon>Eukaryota</taxon>
        <taxon>Viridiplantae</taxon>
        <taxon>Streptophyta</taxon>
        <taxon>Embryophyta</taxon>
        <taxon>Tracheophyta</taxon>
        <taxon>Spermatophyta</taxon>
        <taxon>Magnoliopsida</taxon>
        <taxon>eudicotyledons</taxon>
        <taxon>Gunneridae</taxon>
        <taxon>Pentapetalae</taxon>
        <taxon>rosids</taxon>
        <taxon>fabids</taxon>
        <taxon>Rosales</taxon>
        <taxon>Rosaceae</taxon>
        <taxon>Amygdaloideae</taxon>
        <taxon>Amygdaleae</taxon>
        <taxon>Prunus</taxon>
    </lineage>
</organism>
<dbReference type="STRING" id="3760.A0A251NH12"/>